<evidence type="ECO:0000256" key="6">
    <source>
        <dbReference type="ARBA" id="ARBA00023136"/>
    </source>
</evidence>
<evidence type="ECO:0000256" key="4">
    <source>
        <dbReference type="ARBA" id="ARBA00022989"/>
    </source>
</evidence>
<evidence type="ECO:0000256" key="5">
    <source>
        <dbReference type="ARBA" id="ARBA00023065"/>
    </source>
</evidence>
<feature type="transmembrane region" description="Helical" evidence="8">
    <location>
        <begin position="65"/>
        <end position="86"/>
    </location>
</feature>
<feature type="transmembrane region" description="Helical" evidence="8">
    <location>
        <begin position="135"/>
        <end position="155"/>
    </location>
</feature>
<dbReference type="Pfam" id="PF02659">
    <property type="entry name" value="Mntp"/>
    <property type="match status" value="1"/>
</dbReference>
<dbReference type="RefSeq" id="WP_205256965.1">
    <property type="nucleotide sequence ID" value="NZ_BAAAPV010000004.1"/>
</dbReference>
<evidence type="ECO:0000256" key="7">
    <source>
        <dbReference type="ARBA" id="ARBA00023211"/>
    </source>
</evidence>
<keyword evidence="6 8" id="KW-0472">Membrane</keyword>
<reference evidence="9" key="1">
    <citation type="submission" date="2021-01" db="EMBL/GenBank/DDBJ databases">
        <title>KCTC 19127 draft genome.</title>
        <authorList>
            <person name="An D."/>
        </authorList>
    </citation>
    <scope>NUCLEOTIDE SEQUENCE</scope>
    <source>
        <strain evidence="9">KCTC 19127</strain>
    </source>
</reference>
<dbReference type="PANTHER" id="PTHR35529:SF1">
    <property type="entry name" value="MANGANESE EFFLUX PUMP MNTP-RELATED"/>
    <property type="match status" value="1"/>
</dbReference>
<dbReference type="InterPro" id="IPR003810">
    <property type="entry name" value="Mntp/YtaF"/>
</dbReference>
<keyword evidence="5 8" id="KW-0406">Ion transport</keyword>
<keyword evidence="7 8" id="KW-0464">Manganese</keyword>
<sequence>MSFFSLVLIALGVSADAFAVALGKGLHMRRFDYRSAALVAVTFGVFQGVMPLIGWLLASSFASQIVAVDHWIAFGLLALIGGKMLYEALFGGEDVEPDSDGISVRALLVLALATSIDALAVGISFAFLEVSILGAAGLIALFTLVISFVGVVLGHRMGARLGRPAEVAGGLVLIVIGISILVEHLGGGGTALG</sequence>
<dbReference type="HAMAP" id="MF_01521">
    <property type="entry name" value="MntP_pump"/>
    <property type="match status" value="1"/>
</dbReference>
<dbReference type="PANTHER" id="PTHR35529">
    <property type="entry name" value="MANGANESE EFFLUX PUMP MNTP-RELATED"/>
    <property type="match status" value="1"/>
</dbReference>
<keyword evidence="4 8" id="KW-1133">Transmembrane helix</keyword>
<dbReference type="EMBL" id="JAERWL010000008">
    <property type="protein sequence ID" value="MBM9476755.1"/>
    <property type="molecule type" value="Genomic_DNA"/>
</dbReference>
<gene>
    <name evidence="8" type="primary">mntP</name>
    <name evidence="9" type="ORF">JL107_09890</name>
</gene>
<comment type="subcellular location">
    <subcellularLocation>
        <location evidence="8">Cell membrane</location>
        <topology evidence="8">Multi-pass membrane protein</topology>
    </subcellularLocation>
</comment>
<keyword evidence="3 8" id="KW-0812">Transmembrane</keyword>
<dbReference type="Proteomes" id="UP000663801">
    <property type="component" value="Unassembled WGS sequence"/>
</dbReference>
<dbReference type="GO" id="GO:0005886">
    <property type="term" value="C:plasma membrane"/>
    <property type="evidence" value="ECO:0007669"/>
    <property type="project" value="UniProtKB-SubCell"/>
</dbReference>
<feature type="transmembrane region" description="Helical" evidence="8">
    <location>
        <begin position="35"/>
        <end position="58"/>
    </location>
</feature>
<evidence type="ECO:0000256" key="3">
    <source>
        <dbReference type="ARBA" id="ARBA00022692"/>
    </source>
</evidence>
<protein>
    <recommendedName>
        <fullName evidence="8">Putative manganese efflux pump MntP</fullName>
    </recommendedName>
</protein>
<evidence type="ECO:0000256" key="1">
    <source>
        <dbReference type="ARBA" id="ARBA00022448"/>
    </source>
</evidence>
<accession>A0A938YPT3</accession>
<organism evidence="9 10">
    <name type="scientific">Nakamurella flavida</name>
    <dbReference type="NCBI Taxonomy" id="363630"/>
    <lineage>
        <taxon>Bacteria</taxon>
        <taxon>Bacillati</taxon>
        <taxon>Actinomycetota</taxon>
        <taxon>Actinomycetes</taxon>
        <taxon>Nakamurellales</taxon>
        <taxon>Nakamurellaceae</taxon>
        <taxon>Nakamurella</taxon>
    </lineage>
</organism>
<keyword evidence="2 8" id="KW-1003">Cell membrane</keyword>
<evidence type="ECO:0000313" key="10">
    <source>
        <dbReference type="Proteomes" id="UP000663801"/>
    </source>
</evidence>
<evidence type="ECO:0000313" key="9">
    <source>
        <dbReference type="EMBL" id="MBM9476755.1"/>
    </source>
</evidence>
<keyword evidence="10" id="KW-1185">Reference proteome</keyword>
<keyword evidence="1 8" id="KW-0813">Transport</keyword>
<feature type="transmembrane region" description="Helical" evidence="8">
    <location>
        <begin position="167"/>
        <end position="186"/>
    </location>
</feature>
<comment type="function">
    <text evidence="8">Probably functions as a manganese efflux pump.</text>
</comment>
<name>A0A938YPT3_9ACTN</name>
<proteinExistence type="inferred from homology"/>
<feature type="transmembrane region" description="Helical" evidence="8">
    <location>
        <begin position="106"/>
        <end position="128"/>
    </location>
</feature>
<evidence type="ECO:0000256" key="2">
    <source>
        <dbReference type="ARBA" id="ARBA00022475"/>
    </source>
</evidence>
<comment type="caution">
    <text evidence="9">The sequence shown here is derived from an EMBL/GenBank/DDBJ whole genome shotgun (WGS) entry which is preliminary data.</text>
</comment>
<dbReference type="InterPro" id="IPR022929">
    <property type="entry name" value="Put_MntP"/>
</dbReference>
<comment type="similarity">
    <text evidence="8">Belongs to the MntP (TC 9.B.29) family.</text>
</comment>
<evidence type="ECO:0000256" key="8">
    <source>
        <dbReference type="HAMAP-Rule" id="MF_01521"/>
    </source>
</evidence>
<dbReference type="AlphaFoldDB" id="A0A938YPT3"/>
<dbReference type="GO" id="GO:0005384">
    <property type="term" value="F:manganese ion transmembrane transporter activity"/>
    <property type="evidence" value="ECO:0007669"/>
    <property type="project" value="UniProtKB-UniRule"/>
</dbReference>